<evidence type="ECO:0000313" key="1">
    <source>
        <dbReference type="EMBL" id="KAJ0101208.1"/>
    </source>
</evidence>
<organism evidence="1 2">
    <name type="scientific">Pistacia atlantica</name>
    <dbReference type="NCBI Taxonomy" id="434234"/>
    <lineage>
        <taxon>Eukaryota</taxon>
        <taxon>Viridiplantae</taxon>
        <taxon>Streptophyta</taxon>
        <taxon>Embryophyta</taxon>
        <taxon>Tracheophyta</taxon>
        <taxon>Spermatophyta</taxon>
        <taxon>Magnoliopsida</taxon>
        <taxon>eudicotyledons</taxon>
        <taxon>Gunneridae</taxon>
        <taxon>Pentapetalae</taxon>
        <taxon>rosids</taxon>
        <taxon>malvids</taxon>
        <taxon>Sapindales</taxon>
        <taxon>Anacardiaceae</taxon>
        <taxon>Pistacia</taxon>
    </lineage>
</organism>
<comment type="caution">
    <text evidence="1">The sequence shown here is derived from an EMBL/GenBank/DDBJ whole genome shotgun (WGS) entry which is preliminary data.</text>
</comment>
<name>A0ACC1BQ49_9ROSI</name>
<keyword evidence="2" id="KW-1185">Reference proteome</keyword>
<protein>
    <submittedName>
        <fullName evidence="1">Uncharacterized protein</fullName>
    </submittedName>
</protein>
<evidence type="ECO:0000313" key="2">
    <source>
        <dbReference type="Proteomes" id="UP001164250"/>
    </source>
</evidence>
<dbReference type="Proteomes" id="UP001164250">
    <property type="component" value="Chromosome 3"/>
</dbReference>
<proteinExistence type="predicted"/>
<dbReference type="EMBL" id="CM047899">
    <property type="protein sequence ID" value="KAJ0101208.1"/>
    <property type="molecule type" value="Genomic_DNA"/>
</dbReference>
<reference evidence="2" key="1">
    <citation type="journal article" date="2023" name="G3 (Bethesda)">
        <title>Genome assembly and association tests identify interacting loci associated with vigor, precocity, and sex in interspecific pistachio rootstocks.</title>
        <authorList>
            <person name="Palmer W."/>
            <person name="Jacygrad E."/>
            <person name="Sagayaradj S."/>
            <person name="Cavanaugh K."/>
            <person name="Han R."/>
            <person name="Bertier L."/>
            <person name="Beede B."/>
            <person name="Kafkas S."/>
            <person name="Golino D."/>
            <person name="Preece J."/>
            <person name="Michelmore R."/>
        </authorList>
    </citation>
    <scope>NUCLEOTIDE SEQUENCE [LARGE SCALE GENOMIC DNA]</scope>
</reference>
<sequence length="166" mass="18217">MEHDGGGDLFGDTRVSMILLGVGSAAFVTCNLPLRLRGRWCSRHVPRPSPSEPRTLTPQNVEMANITENPTGQLIPAQKYQKGMGLVGDDGLCSVCLCEFEEGEELRTLPECLHSFHAPCIDMWLYSHPNCPMCRTDAVPSPQIFPPSELSPVGLEPDMLQIVVTI</sequence>
<accession>A0ACC1BQ49</accession>
<gene>
    <name evidence="1" type="ORF">Patl1_06331</name>
</gene>